<reference evidence="2 3" key="1">
    <citation type="journal article" date="2010" name="Cell Res.">
        <title>Complete genome sequence of the rifamycin SV-producing Amycolatopsis mediterranei U32 revealed its genetic characteristics in phylogeny and metabolism.</title>
        <authorList>
            <person name="Zhao W."/>
            <person name="Zhong Y."/>
            <person name="Yuan H."/>
            <person name="Wang J."/>
            <person name="Zheng H."/>
            <person name="Wang Y."/>
            <person name="Cen X."/>
            <person name="Xu F."/>
            <person name="Bai J."/>
            <person name="Han X."/>
            <person name="Lu G."/>
            <person name="Zhu Y."/>
            <person name="Shao Z."/>
            <person name="Yan H."/>
            <person name="Li C."/>
            <person name="Peng N."/>
            <person name="Zhang Z."/>
            <person name="Zhang Y."/>
            <person name="Lin W."/>
            <person name="Fan Y."/>
            <person name="Qin Z."/>
            <person name="Hu Y."/>
            <person name="Zhu B."/>
            <person name="Wang S."/>
            <person name="Ding X."/>
            <person name="Zhao G.P."/>
        </authorList>
    </citation>
    <scope>NUCLEOTIDE SEQUENCE [LARGE SCALE GENOMIC DNA]</scope>
    <source>
        <strain evidence="3">U-32</strain>
    </source>
</reference>
<dbReference type="RefSeq" id="WP_013224219.1">
    <property type="nucleotide sequence ID" value="NC_014318.1"/>
</dbReference>
<sequence>MADSWTVEHFSRSNPAGPGQGDVAALLRRVADTLDELGDVQVQDVVFGSEVTGGEDDLHMTVYFHREPRRR</sequence>
<name>A0A0H3D1H8_AMYMU</name>
<evidence type="ECO:0000313" key="3">
    <source>
        <dbReference type="Proteomes" id="UP000000328"/>
    </source>
</evidence>
<organism evidence="2 3">
    <name type="scientific">Amycolatopsis mediterranei (strain U-32)</name>
    <dbReference type="NCBI Taxonomy" id="749927"/>
    <lineage>
        <taxon>Bacteria</taxon>
        <taxon>Bacillati</taxon>
        <taxon>Actinomycetota</taxon>
        <taxon>Actinomycetes</taxon>
        <taxon>Pseudonocardiales</taxon>
        <taxon>Pseudonocardiaceae</taxon>
        <taxon>Amycolatopsis</taxon>
    </lineage>
</organism>
<dbReference type="OrthoDB" id="5189551at2"/>
<dbReference type="HOGENOM" id="CLU_201270_0_0_11"/>
<proteinExistence type="predicted"/>
<evidence type="ECO:0000313" key="2">
    <source>
        <dbReference type="EMBL" id="ADJ44142.1"/>
    </source>
</evidence>
<dbReference type="AlphaFoldDB" id="A0A0H3D1H8"/>
<dbReference type="KEGG" id="amd:AMED_2345"/>
<feature type="region of interest" description="Disordered" evidence="1">
    <location>
        <begin position="1"/>
        <end position="21"/>
    </location>
</feature>
<dbReference type="EMBL" id="CP002000">
    <property type="protein sequence ID" value="ADJ44142.1"/>
    <property type="molecule type" value="Genomic_DNA"/>
</dbReference>
<dbReference type="eggNOG" id="ENOG502ZJHB">
    <property type="taxonomic scope" value="Bacteria"/>
</dbReference>
<evidence type="ECO:0000256" key="1">
    <source>
        <dbReference type="SAM" id="MobiDB-lite"/>
    </source>
</evidence>
<dbReference type="Proteomes" id="UP000000328">
    <property type="component" value="Chromosome"/>
</dbReference>
<protein>
    <submittedName>
        <fullName evidence="2">Uncharacterized protein</fullName>
    </submittedName>
</protein>
<accession>A0A0H3D1H8</accession>
<gene>
    <name evidence="2" type="ordered locus">AMED_2345</name>
</gene>
<dbReference type="PATRIC" id="fig|749927.5.peg.2419"/>
<dbReference type="GeneID" id="92870126"/>